<sequence length="49" mass="5748">MDPDTPAVFRFLRQASKGIYHDLMPEADAKYRTINIFYLTKKRSHGLHP</sequence>
<reference evidence="2" key="1">
    <citation type="journal article" date="2019" name="Int. J. Syst. Evol. Microbiol.">
        <title>The Global Catalogue of Microorganisms (GCM) 10K type strain sequencing project: providing services to taxonomists for standard genome sequencing and annotation.</title>
        <authorList>
            <consortium name="The Broad Institute Genomics Platform"/>
            <consortium name="The Broad Institute Genome Sequencing Center for Infectious Disease"/>
            <person name="Wu L."/>
            <person name="Ma J."/>
        </authorList>
    </citation>
    <scope>NUCLEOTIDE SEQUENCE [LARGE SCALE GENOMIC DNA]</scope>
    <source>
        <strain evidence="2">KCTC 22228</strain>
    </source>
</reference>
<evidence type="ECO:0000313" key="2">
    <source>
        <dbReference type="Proteomes" id="UP000653056"/>
    </source>
</evidence>
<organism evidence="1 2">
    <name type="scientific">Litchfieldella qijiaojingensis</name>
    <dbReference type="NCBI Taxonomy" id="980347"/>
    <lineage>
        <taxon>Bacteria</taxon>
        <taxon>Pseudomonadati</taxon>
        <taxon>Pseudomonadota</taxon>
        <taxon>Gammaproteobacteria</taxon>
        <taxon>Oceanospirillales</taxon>
        <taxon>Halomonadaceae</taxon>
        <taxon>Litchfieldella</taxon>
    </lineage>
</organism>
<keyword evidence="2" id="KW-1185">Reference proteome</keyword>
<proteinExistence type="predicted"/>
<gene>
    <name evidence="1" type="ORF">GCM10007160_27910</name>
</gene>
<dbReference type="Proteomes" id="UP000653056">
    <property type="component" value="Unassembled WGS sequence"/>
</dbReference>
<accession>A0ABQ2Z0Q0</accession>
<evidence type="ECO:0000313" key="1">
    <source>
        <dbReference type="EMBL" id="GGX98655.1"/>
    </source>
</evidence>
<comment type="caution">
    <text evidence="1">The sequence shown here is derived from an EMBL/GenBank/DDBJ whole genome shotgun (WGS) entry which is preliminary data.</text>
</comment>
<dbReference type="EMBL" id="BMXS01000014">
    <property type="protein sequence ID" value="GGX98655.1"/>
    <property type="molecule type" value="Genomic_DNA"/>
</dbReference>
<name>A0ABQ2Z0Q0_9GAMM</name>
<protein>
    <submittedName>
        <fullName evidence="1">Uncharacterized protein</fullName>
    </submittedName>
</protein>